<evidence type="ECO:0000256" key="1">
    <source>
        <dbReference type="ARBA" id="ARBA00022588"/>
    </source>
</evidence>
<dbReference type="Pfam" id="PF13765">
    <property type="entry name" value="PRY"/>
    <property type="match status" value="1"/>
</dbReference>
<gene>
    <name evidence="12" type="primary">LOC109899155</name>
</gene>
<evidence type="ECO:0000259" key="11">
    <source>
        <dbReference type="PROSITE" id="PS50188"/>
    </source>
</evidence>
<dbReference type="Pfam" id="PF00622">
    <property type="entry name" value="SPRY"/>
    <property type="match status" value="1"/>
</dbReference>
<reference evidence="12" key="1">
    <citation type="submission" date="2025-08" db="UniProtKB">
        <authorList>
            <consortium name="Ensembl"/>
        </authorList>
    </citation>
    <scope>IDENTIFICATION</scope>
</reference>
<dbReference type="InterPro" id="IPR013320">
    <property type="entry name" value="ConA-like_dom_sf"/>
</dbReference>
<dbReference type="Pfam" id="PF25600">
    <property type="entry name" value="TRIM_CC"/>
    <property type="match status" value="1"/>
</dbReference>
<dbReference type="RefSeq" id="XP_031691247.1">
    <property type="nucleotide sequence ID" value="XM_031835387.1"/>
</dbReference>
<dbReference type="KEGG" id="oki:109899155"/>
<keyword evidence="5" id="KW-0391">Immunity</keyword>
<feature type="domain" description="B30.2/SPRY" evidence="11">
    <location>
        <begin position="489"/>
        <end position="687"/>
    </location>
</feature>
<dbReference type="Gene3D" id="3.30.160.60">
    <property type="entry name" value="Classic Zinc Finger"/>
    <property type="match status" value="1"/>
</dbReference>
<dbReference type="InterPro" id="IPR013083">
    <property type="entry name" value="Znf_RING/FYVE/PHD"/>
</dbReference>
<dbReference type="InterPro" id="IPR017907">
    <property type="entry name" value="Znf_RING_CS"/>
</dbReference>
<feature type="domain" description="B box-type" evidence="10">
    <location>
        <begin position="257"/>
        <end position="297"/>
    </location>
</feature>
<dbReference type="InterPro" id="IPR058030">
    <property type="entry name" value="TRIM8/14/16/25/29/45/65_CC"/>
</dbReference>
<feature type="region of interest" description="Disordered" evidence="8">
    <location>
        <begin position="687"/>
        <end position="717"/>
    </location>
</feature>
<proteinExistence type="predicted"/>
<evidence type="ECO:0000256" key="4">
    <source>
        <dbReference type="ARBA" id="ARBA00022833"/>
    </source>
</evidence>
<dbReference type="PANTHER" id="PTHR25465:SF10">
    <property type="entry name" value="TRIPARTITE MOTIF-CONTAINING PROTEIN 16-RELATED"/>
    <property type="match status" value="1"/>
</dbReference>
<dbReference type="PANTHER" id="PTHR25465">
    <property type="entry name" value="B-BOX DOMAIN CONTAINING"/>
    <property type="match status" value="1"/>
</dbReference>
<accession>A0A8C7GI34</accession>
<dbReference type="Gene3D" id="2.60.120.920">
    <property type="match status" value="1"/>
</dbReference>
<dbReference type="Gene3D" id="4.10.830.40">
    <property type="match status" value="1"/>
</dbReference>
<dbReference type="SMART" id="SM00336">
    <property type="entry name" value="BBOX"/>
    <property type="match status" value="1"/>
</dbReference>
<keyword evidence="3 6" id="KW-0863">Zinc-finger</keyword>
<dbReference type="PROSITE" id="PS50089">
    <property type="entry name" value="ZF_RING_2"/>
    <property type="match status" value="1"/>
</dbReference>
<evidence type="ECO:0000256" key="2">
    <source>
        <dbReference type="ARBA" id="ARBA00022723"/>
    </source>
</evidence>
<dbReference type="Ensembl" id="ENSOKIT00005044699.1">
    <property type="protein sequence ID" value="ENSOKIP00005042399.1"/>
    <property type="gene ID" value="ENSOKIG00005017915.1"/>
</dbReference>
<evidence type="ECO:0000259" key="9">
    <source>
        <dbReference type="PROSITE" id="PS50089"/>
    </source>
</evidence>
<keyword evidence="4" id="KW-0862">Zinc</keyword>
<evidence type="ECO:0000256" key="6">
    <source>
        <dbReference type="PROSITE-ProRule" id="PRU00024"/>
    </source>
</evidence>
<feature type="region of interest" description="Disordered" evidence="8">
    <location>
        <begin position="121"/>
        <end position="195"/>
    </location>
</feature>
<evidence type="ECO:0000256" key="8">
    <source>
        <dbReference type="SAM" id="MobiDB-lite"/>
    </source>
</evidence>
<dbReference type="InterPro" id="IPR003877">
    <property type="entry name" value="SPRY_dom"/>
</dbReference>
<dbReference type="CDD" id="cd19769">
    <property type="entry name" value="Bbox2_TRIM16-like"/>
    <property type="match status" value="1"/>
</dbReference>
<evidence type="ECO:0000256" key="5">
    <source>
        <dbReference type="ARBA" id="ARBA00022859"/>
    </source>
</evidence>
<dbReference type="SMART" id="SM00589">
    <property type="entry name" value="PRY"/>
    <property type="match status" value="1"/>
</dbReference>
<protein>
    <submittedName>
        <fullName evidence="12">Tripartite motif containing 16</fullName>
    </submittedName>
</protein>
<dbReference type="PROSITE" id="PS50119">
    <property type="entry name" value="ZF_BBOX"/>
    <property type="match status" value="1"/>
</dbReference>
<dbReference type="Proteomes" id="UP000694557">
    <property type="component" value="Unassembled WGS sequence"/>
</dbReference>
<evidence type="ECO:0000313" key="13">
    <source>
        <dbReference type="Proteomes" id="UP000694557"/>
    </source>
</evidence>
<dbReference type="GeneTree" id="ENSGT00940000161116"/>
<dbReference type="GO" id="GO:0045087">
    <property type="term" value="P:innate immune response"/>
    <property type="evidence" value="ECO:0007669"/>
    <property type="project" value="UniProtKB-KW"/>
</dbReference>
<dbReference type="Gene3D" id="3.30.40.10">
    <property type="entry name" value="Zinc/RING finger domain, C3HC4 (zinc finger)"/>
    <property type="match status" value="1"/>
</dbReference>
<dbReference type="SMART" id="SM00449">
    <property type="entry name" value="SPRY"/>
    <property type="match status" value="1"/>
</dbReference>
<dbReference type="AlphaFoldDB" id="A0A8C7GI34"/>
<dbReference type="Pfam" id="PF00643">
    <property type="entry name" value="zf-B_box"/>
    <property type="match status" value="1"/>
</dbReference>
<evidence type="ECO:0000256" key="7">
    <source>
        <dbReference type="SAM" id="Coils"/>
    </source>
</evidence>
<feature type="compositionally biased region" description="Basic and acidic residues" evidence="8">
    <location>
        <begin position="121"/>
        <end position="155"/>
    </location>
</feature>
<feature type="coiled-coil region" evidence="7">
    <location>
        <begin position="344"/>
        <end position="407"/>
    </location>
</feature>
<dbReference type="InterPro" id="IPR006574">
    <property type="entry name" value="PRY"/>
</dbReference>
<dbReference type="CDD" id="cd12890">
    <property type="entry name" value="SPRY_PRY_TRIM16"/>
    <property type="match status" value="1"/>
</dbReference>
<evidence type="ECO:0000256" key="3">
    <source>
        <dbReference type="ARBA" id="ARBA00022771"/>
    </source>
</evidence>
<dbReference type="SUPFAM" id="SSF57845">
    <property type="entry name" value="B-box zinc-binding domain"/>
    <property type="match status" value="1"/>
</dbReference>
<dbReference type="GO" id="GO:0008270">
    <property type="term" value="F:zinc ion binding"/>
    <property type="evidence" value="ECO:0007669"/>
    <property type="project" value="UniProtKB-KW"/>
</dbReference>
<dbReference type="SUPFAM" id="SSF57850">
    <property type="entry name" value="RING/U-box"/>
    <property type="match status" value="1"/>
</dbReference>
<organism evidence="12 13">
    <name type="scientific">Oncorhynchus kisutch</name>
    <name type="common">Coho salmon</name>
    <name type="synonym">Salmo kisutch</name>
    <dbReference type="NCBI Taxonomy" id="8019"/>
    <lineage>
        <taxon>Eukaryota</taxon>
        <taxon>Metazoa</taxon>
        <taxon>Chordata</taxon>
        <taxon>Craniata</taxon>
        <taxon>Vertebrata</taxon>
        <taxon>Euteleostomi</taxon>
        <taxon>Actinopterygii</taxon>
        <taxon>Neopterygii</taxon>
        <taxon>Teleostei</taxon>
        <taxon>Protacanthopterygii</taxon>
        <taxon>Salmoniformes</taxon>
        <taxon>Salmonidae</taxon>
        <taxon>Salmoninae</taxon>
        <taxon>Oncorhynchus</taxon>
    </lineage>
</organism>
<reference evidence="12" key="2">
    <citation type="submission" date="2025-09" db="UniProtKB">
        <authorList>
            <consortium name="Ensembl"/>
        </authorList>
    </citation>
    <scope>IDENTIFICATION</scope>
</reference>
<evidence type="ECO:0000313" key="12">
    <source>
        <dbReference type="Ensembl" id="ENSOKIP00005042399.1"/>
    </source>
</evidence>
<keyword evidence="7" id="KW-0175">Coiled coil</keyword>
<dbReference type="PROSITE" id="PS00518">
    <property type="entry name" value="ZF_RING_1"/>
    <property type="match status" value="1"/>
</dbReference>
<dbReference type="SMART" id="SM00184">
    <property type="entry name" value="RING"/>
    <property type="match status" value="1"/>
</dbReference>
<dbReference type="InterPro" id="IPR000315">
    <property type="entry name" value="Znf_B-box"/>
</dbReference>
<keyword evidence="13" id="KW-1185">Reference proteome</keyword>
<evidence type="ECO:0000259" key="10">
    <source>
        <dbReference type="PROSITE" id="PS50119"/>
    </source>
</evidence>
<dbReference type="InterPro" id="IPR003879">
    <property type="entry name" value="Butyrophylin_SPRY"/>
</dbReference>
<feature type="region of interest" description="Disordered" evidence="8">
    <location>
        <begin position="79"/>
        <end position="107"/>
    </location>
</feature>
<dbReference type="PROSITE" id="PS50188">
    <property type="entry name" value="B302_SPRY"/>
    <property type="match status" value="1"/>
</dbReference>
<keyword evidence="1" id="KW-0399">Innate immunity</keyword>
<name>A0A8C7GI34_ONCKI</name>
<dbReference type="PRINTS" id="PR01407">
    <property type="entry name" value="BUTYPHLNCDUF"/>
</dbReference>
<dbReference type="InterPro" id="IPR001870">
    <property type="entry name" value="B30.2/SPRY"/>
</dbReference>
<feature type="compositionally biased region" description="Basic and acidic residues" evidence="8">
    <location>
        <begin position="167"/>
        <end position="195"/>
    </location>
</feature>
<keyword evidence="2" id="KW-0479">Metal-binding</keyword>
<dbReference type="InterPro" id="IPR051051">
    <property type="entry name" value="E3_ubiq-ligase_TRIM/RNF"/>
</dbReference>
<sequence>MQNGTGAAEEVRLRESKRAEETTVERDMADTQNESKSKPEQKLCCTVCSSPLNKDKLATCGHSVCASCLGKKGKGCPECLQSSGKPETAPVEQNGMLNGMVAESPPVIKTKEKYIKDIEAQDSKTAEETMIKEELKEAEDPKKTEEEKRKEKESDPPQPAEEVNEDGVNKKSKEEKAKEENAKEEDKANKEEVKEEVKVESLGLYDVVCDSCMETSPCMALKSCHTCLVSYCEAHLRPHLENPKFQNHRLVEPLRDIERRTCEIHKWSLELFCCSDAVCVCQDCVTEDHRGHNTVPVLEARRTIERELRDKQTEMVKTVAAAENAINQLQLNTVSFENSVTAVREVIDSQFMELQAAVERAKREVTEILEGEDKQALKQTEGIKVHLEQKCTELKKTQEQLKKLSKNKNDVDFLQEYSKWKKDSPDITLPGFHIGLMDRLNSFSRVIVTSTQELCEKLLSNFIETLKETCKNDKMGIKTTVHETIAAKQNMTVPDPKTRDDFLKYAGPVSFDADTAHKFLRLTEENRKVTNTTPWQHPYPDVPERFENWRQVLATESFYVGRHYFEVDVSGEGTYVGLTYKSIDRKGPKNNSCITGNDFSWCLQWNGRSFSAWHSDVETPLKVEKFTRIGVYVEFSCGLLAFYGVDNAVGMTLIHKYKADFLEPLYPAFWLSKKENVIELVGPGESLTLKSPSPPNAPPNTDVAPPSRFTVSSVVDQ</sequence>
<dbReference type="GeneID" id="109899155"/>
<feature type="region of interest" description="Disordered" evidence="8">
    <location>
        <begin position="1"/>
        <end position="39"/>
    </location>
</feature>
<dbReference type="SUPFAM" id="SSF49899">
    <property type="entry name" value="Concanavalin A-like lectins/glucanases"/>
    <property type="match status" value="1"/>
</dbReference>
<dbReference type="GO" id="GO:0005737">
    <property type="term" value="C:cytoplasm"/>
    <property type="evidence" value="ECO:0007669"/>
    <property type="project" value="UniProtKB-ARBA"/>
</dbReference>
<feature type="compositionally biased region" description="Basic and acidic residues" evidence="8">
    <location>
        <begin position="9"/>
        <end position="39"/>
    </location>
</feature>
<dbReference type="InterPro" id="IPR043136">
    <property type="entry name" value="B30.2/SPRY_sf"/>
</dbReference>
<feature type="domain" description="RING-type" evidence="9">
    <location>
        <begin position="45"/>
        <end position="79"/>
    </location>
</feature>
<dbReference type="InterPro" id="IPR001841">
    <property type="entry name" value="Znf_RING"/>
</dbReference>